<proteinExistence type="predicted"/>
<dbReference type="RefSeq" id="WP_127705309.1">
    <property type="nucleotide sequence ID" value="NZ_SACK01000005.1"/>
</dbReference>
<accession>A0A437MRK6</accession>
<protein>
    <recommendedName>
        <fullName evidence="3">Lipoprotein</fullName>
    </recommendedName>
</protein>
<organism evidence="1 2">
    <name type="scientific">Mucilaginibacter limnophilus</name>
    <dbReference type="NCBI Taxonomy" id="1932778"/>
    <lineage>
        <taxon>Bacteria</taxon>
        <taxon>Pseudomonadati</taxon>
        <taxon>Bacteroidota</taxon>
        <taxon>Sphingobacteriia</taxon>
        <taxon>Sphingobacteriales</taxon>
        <taxon>Sphingobacteriaceae</taxon>
        <taxon>Mucilaginibacter</taxon>
    </lineage>
</organism>
<evidence type="ECO:0000313" key="2">
    <source>
        <dbReference type="Proteomes" id="UP000282759"/>
    </source>
</evidence>
<dbReference type="EMBL" id="SACK01000005">
    <property type="protein sequence ID" value="RVU00263.1"/>
    <property type="molecule type" value="Genomic_DNA"/>
</dbReference>
<evidence type="ECO:0008006" key="3">
    <source>
        <dbReference type="Google" id="ProtNLM"/>
    </source>
</evidence>
<comment type="caution">
    <text evidence="1">The sequence shown here is derived from an EMBL/GenBank/DDBJ whole genome shotgun (WGS) entry which is preliminary data.</text>
</comment>
<sequence length="138" mass="15966">MKQLLFILLLFCFGCARRNEGSQVNVIPVNGTLQISGLEDEMLYRLSHDTIVERWYTLMPVYKLPADTTLKDDQPEQRGTYTVSGSIVLFKPDTAFVKDQKYFLRFYRINKGGSVWDMLKSNSTRPGMHQYTDVIFTP</sequence>
<dbReference type="Proteomes" id="UP000282759">
    <property type="component" value="Unassembled WGS sequence"/>
</dbReference>
<evidence type="ECO:0000313" key="1">
    <source>
        <dbReference type="EMBL" id="RVU00263.1"/>
    </source>
</evidence>
<name>A0A437MRK6_9SPHI</name>
<gene>
    <name evidence="1" type="ORF">EOD41_12320</name>
</gene>
<reference evidence="1 2" key="1">
    <citation type="submission" date="2019-01" db="EMBL/GenBank/DDBJ databases">
        <authorList>
            <person name="Chen W.-M."/>
        </authorList>
    </citation>
    <scope>NUCLEOTIDE SEQUENCE [LARGE SCALE GENOMIC DNA]</scope>
    <source>
        <strain evidence="1 2">YBJ-36</strain>
    </source>
</reference>
<dbReference type="OrthoDB" id="794736at2"/>
<dbReference type="AlphaFoldDB" id="A0A437MRK6"/>
<keyword evidence="2" id="KW-1185">Reference proteome</keyword>